<dbReference type="SUPFAM" id="SSF103473">
    <property type="entry name" value="MFS general substrate transporter"/>
    <property type="match status" value="1"/>
</dbReference>
<feature type="transmembrane region" description="Helical" evidence="3">
    <location>
        <begin position="76"/>
        <end position="95"/>
    </location>
</feature>
<feature type="transmembrane region" description="Helical" evidence="3">
    <location>
        <begin position="163"/>
        <end position="184"/>
    </location>
</feature>
<dbReference type="OMA" id="GLMDFMF"/>
<dbReference type="PANTHER" id="PTHR11360:SF319">
    <property type="entry name" value="MAJOR FACILITATOR SUPERFAMILY (MFS) PROFILE DOMAIN-CONTAINING PROTEIN"/>
    <property type="match status" value="1"/>
</dbReference>
<gene>
    <name evidence="5" type="ORF">B0I71DRAFT_133210</name>
    <name evidence="4" type="ORF">YALI1_E06158g</name>
</gene>
<evidence type="ECO:0000313" key="7">
    <source>
        <dbReference type="Proteomes" id="UP000256601"/>
    </source>
</evidence>
<feature type="transmembrane region" description="Helical" evidence="3">
    <location>
        <begin position="199"/>
        <end position="219"/>
    </location>
</feature>
<feature type="transmembrane region" description="Helical" evidence="3">
    <location>
        <begin position="279"/>
        <end position="297"/>
    </location>
</feature>
<comment type="similarity">
    <text evidence="2">Belongs to the major facilitator superfamily. Monocarboxylate porter (TC 2.A.1.13) family.</text>
</comment>
<evidence type="ECO:0000256" key="3">
    <source>
        <dbReference type="SAM" id="Phobius"/>
    </source>
</evidence>
<organism evidence="4 6">
    <name type="scientific">Yarrowia lipolytica</name>
    <name type="common">Candida lipolytica</name>
    <dbReference type="NCBI Taxonomy" id="4952"/>
    <lineage>
        <taxon>Eukaryota</taxon>
        <taxon>Fungi</taxon>
        <taxon>Dikarya</taxon>
        <taxon>Ascomycota</taxon>
        <taxon>Saccharomycotina</taxon>
        <taxon>Dipodascomycetes</taxon>
        <taxon>Dipodascales</taxon>
        <taxon>Dipodascales incertae sedis</taxon>
        <taxon>Yarrowia</taxon>
    </lineage>
</organism>
<dbReference type="Pfam" id="PF07690">
    <property type="entry name" value="MFS_1"/>
    <property type="match status" value="1"/>
</dbReference>
<reference evidence="4 6" key="1">
    <citation type="journal article" date="2016" name="PLoS ONE">
        <title>Sequence Assembly of Yarrowia lipolytica Strain W29/CLIB89 Shows Transposable Element Diversity.</title>
        <authorList>
            <person name="Magnan C."/>
            <person name="Yu J."/>
            <person name="Chang I."/>
            <person name="Jahn E."/>
            <person name="Kanomata Y."/>
            <person name="Wu J."/>
            <person name="Zeller M."/>
            <person name="Oakes M."/>
            <person name="Baldi P."/>
            <person name="Sandmeyer S."/>
        </authorList>
    </citation>
    <scope>NUCLEOTIDE SEQUENCE [LARGE SCALE GENOMIC DNA]</scope>
    <source>
        <strain evidence="4">CLIB89</strain>
        <strain evidence="6">CLIB89(W29)</strain>
    </source>
</reference>
<dbReference type="PANTHER" id="PTHR11360">
    <property type="entry name" value="MONOCARBOXYLATE TRANSPORTER"/>
    <property type="match status" value="1"/>
</dbReference>
<keyword evidence="3" id="KW-1133">Transmembrane helix</keyword>
<evidence type="ECO:0000313" key="4">
    <source>
        <dbReference type="EMBL" id="AOW04984.1"/>
    </source>
</evidence>
<name>A0A1D8NH79_YARLL</name>
<dbReference type="GO" id="GO:0022857">
    <property type="term" value="F:transmembrane transporter activity"/>
    <property type="evidence" value="ECO:0007669"/>
    <property type="project" value="InterPro"/>
</dbReference>
<feature type="transmembrane region" description="Helical" evidence="3">
    <location>
        <begin position="36"/>
        <end position="56"/>
    </location>
</feature>
<feature type="transmembrane region" description="Helical" evidence="3">
    <location>
        <begin position="309"/>
        <end position="327"/>
    </location>
</feature>
<dbReference type="VEuPathDB" id="FungiDB:YALI0_E05313g"/>
<dbReference type="KEGG" id="yli:2912310"/>
<dbReference type="VEuPathDB" id="FungiDB:YALI1_E06158g"/>
<dbReference type="Gene3D" id="1.20.1250.20">
    <property type="entry name" value="MFS general substrate transporter like domains"/>
    <property type="match status" value="1"/>
</dbReference>
<proteinExistence type="inferred from homology"/>
<reference evidence="5 7" key="2">
    <citation type="submission" date="2018-07" db="EMBL/GenBank/DDBJ databases">
        <title>Draft Genome Assemblies for Five Robust Yarrowia lipolytica Strains Exhibiting High Lipid Production and Pentose Sugar Utilization and Sugar Alcohol Secretion from Undetoxified Lignocellulosic Biomass Hydrolysates.</title>
        <authorList>
            <consortium name="DOE Joint Genome Institute"/>
            <person name="Walker C."/>
            <person name="Ryu S."/>
            <person name="Na H."/>
            <person name="Zane M."/>
            <person name="LaButti K."/>
            <person name="Lipzen A."/>
            <person name="Haridas S."/>
            <person name="Barry K."/>
            <person name="Grigoriev I.V."/>
            <person name="Quarterman J."/>
            <person name="Slininger P."/>
            <person name="Dien B."/>
            <person name="Trinh C.T."/>
        </authorList>
    </citation>
    <scope>NUCLEOTIDE SEQUENCE [LARGE SCALE GENOMIC DNA]</scope>
    <source>
        <strain evidence="5 7">YB392</strain>
    </source>
</reference>
<dbReference type="InterPro" id="IPR011701">
    <property type="entry name" value="MFS"/>
</dbReference>
<dbReference type="GeneID" id="2912310"/>
<dbReference type="Proteomes" id="UP000256601">
    <property type="component" value="Unassembled WGS sequence"/>
</dbReference>
<feature type="transmembrane region" description="Helical" evidence="3">
    <location>
        <begin position="404"/>
        <end position="424"/>
    </location>
</feature>
<dbReference type="EMBL" id="KZ859013">
    <property type="protein sequence ID" value="RDW25070.1"/>
    <property type="molecule type" value="Genomic_DNA"/>
</dbReference>
<dbReference type="EMBL" id="CP017557">
    <property type="protein sequence ID" value="AOW04984.1"/>
    <property type="molecule type" value="Genomic_DNA"/>
</dbReference>
<feature type="transmembrane region" description="Helical" evidence="3">
    <location>
        <begin position="240"/>
        <end position="259"/>
    </location>
</feature>
<dbReference type="eggNOG" id="KOG2504">
    <property type="taxonomic scope" value="Eukaryota"/>
</dbReference>
<dbReference type="AlphaFoldDB" id="A0A1D8NH79"/>
<evidence type="ECO:0000313" key="5">
    <source>
        <dbReference type="EMBL" id="RDW25070.1"/>
    </source>
</evidence>
<keyword evidence="3" id="KW-0472">Membrane</keyword>
<dbReference type="Proteomes" id="UP000182444">
    <property type="component" value="Chromosome 1E"/>
</dbReference>
<comment type="subcellular location">
    <subcellularLocation>
        <location evidence="1">Membrane</location>
        <topology evidence="1">Multi-pass membrane protein</topology>
    </subcellularLocation>
</comment>
<accession>A0A1D8NH79</accession>
<protein>
    <submittedName>
        <fullName evidence="5">Major facilitator superfamily domain-containing protein</fullName>
    </submittedName>
</protein>
<feature type="transmembrane region" description="Helical" evidence="3">
    <location>
        <begin position="333"/>
        <end position="358"/>
    </location>
</feature>
<feature type="transmembrane region" description="Helical" evidence="3">
    <location>
        <begin position="129"/>
        <end position="151"/>
    </location>
</feature>
<dbReference type="InterPro" id="IPR036259">
    <property type="entry name" value="MFS_trans_sf"/>
</dbReference>
<dbReference type="InterPro" id="IPR050327">
    <property type="entry name" value="Proton-linked_MCT"/>
</dbReference>
<evidence type="ECO:0000313" key="6">
    <source>
        <dbReference type="Proteomes" id="UP000182444"/>
    </source>
</evidence>
<dbReference type="GO" id="GO:0016020">
    <property type="term" value="C:membrane"/>
    <property type="evidence" value="ECO:0007669"/>
    <property type="project" value="UniProtKB-SubCell"/>
</dbReference>
<keyword evidence="3" id="KW-0812">Transmembrane</keyword>
<feature type="transmembrane region" description="Helical" evidence="3">
    <location>
        <begin position="107"/>
        <end position="123"/>
    </location>
</feature>
<feature type="transmembrane region" description="Helical" evidence="3">
    <location>
        <begin position="370"/>
        <end position="392"/>
    </location>
</feature>
<evidence type="ECO:0000256" key="2">
    <source>
        <dbReference type="ARBA" id="ARBA00006727"/>
    </source>
</evidence>
<sequence length="433" mass="46895">MSCKSVESQLVVASGSISEKEEPLVQKLPEPDRGRAWIAMVGGALGLYSSFGYINVVGLFEAYYLHHQLDGYSASTVSWITSLQFFILLVGGVFFGRLAEMYGPRPVAIVGMLFTVGGIMATSECKTYYQFLLAQGICTSIGNSCVYYASMVACNTWFVKRRATALGVVVGGSSIGGVTLPFVFSQLQPKIGFNDTVRVIGYIMLGVGVICCVCISSRLPPNKKLRKNFFNFRQEVIEPYKNKSFAMMTAALFVSYWGLVTTMGYMSTHAISHGMSETVSFYLVAIYNGASFLGRILPGIMADKVGTYNMHSVCCVLCGIILLAFWIPSNSNAAFFTFSGVFGFISGPYIGLFAALVAEVSEPHEIGRRLGVVTFFCSWAALTAMPIAGATLDEGHTSFVGLQVFAGVTMMVGGFMVFAAKMLVPGQTWLSKF</sequence>
<evidence type="ECO:0000256" key="1">
    <source>
        <dbReference type="ARBA" id="ARBA00004141"/>
    </source>
</evidence>